<proteinExistence type="predicted"/>
<evidence type="ECO:0000259" key="2">
    <source>
        <dbReference type="Pfam" id="PF10277"/>
    </source>
</evidence>
<dbReference type="InterPro" id="IPR019402">
    <property type="entry name" value="CWH43_N"/>
</dbReference>
<feature type="transmembrane region" description="Helical" evidence="1">
    <location>
        <begin position="68"/>
        <end position="86"/>
    </location>
</feature>
<organism evidence="3 4">
    <name type="scientific">Shimia aestuarii</name>
    <dbReference type="NCBI Taxonomy" id="254406"/>
    <lineage>
        <taxon>Bacteria</taxon>
        <taxon>Pseudomonadati</taxon>
        <taxon>Pseudomonadota</taxon>
        <taxon>Alphaproteobacteria</taxon>
        <taxon>Rhodobacterales</taxon>
        <taxon>Roseobacteraceae</taxon>
    </lineage>
</organism>
<name>A0A1I4JQ69_9RHOB</name>
<evidence type="ECO:0000313" key="4">
    <source>
        <dbReference type="Proteomes" id="UP000199144"/>
    </source>
</evidence>
<feature type="transmembrane region" description="Helical" evidence="1">
    <location>
        <begin position="107"/>
        <end position="132"/>
    </location>
</feature>
<gene>
    <name evidence="3" type="ORF">SAMN04488042_1011111</name>
</gene>
<keyword evidence="1" id="KW-0472">Membrane</keyword>
<feature type="transmembrane region" description="Helical" evidence="1">
    <location>
        <begin position="186"/>
        <end position="205"/>
    </location>
</feature>
<feature type="transmembrane region" description="Helical" evidence="1">
    <location>
        <begin position="225"/>
        <end position="246"/>
    </location>
</feature>
<protein>
    <submittedName>
        <fullName evidence="3">Frag1/DRAM/Sfk1 family protein</fullName>
    </submittedName>
</protein>
<dbReference type="STRING" id="254406.SAMN04488042_1011111"/>
<sequence length="252" mass="28803">MTSLPLPARRDSLLLWVAITCNLLVVTMVNQQIYTSRWAFAELRPDYIAHSPPTISRALEEPSVGDPFAIWMLICAPALFLSILLFTSYFRNRLARQPGVDPRQLKWITVFSVAIVGLQALASTGMIMLSQFRFPDHHEMHMVGSYLFFFSQAGVVFVGSHLSNLHDRVDDAQRVLPRSSCRFRRYYVLVPYTLSVLYLGLFIVKGIDLSPWNDLLYHAYVTTELILISSFLFFLLSWVSDCLATLRGYRPS</sequence>
<keyword evidence="1" id="KW-1133">Transmembrane helix</keyword>
<feature type="transmembrane region" description="Helical" evidence="1">
    <location>
        <begin position="144"/>
        <end position="165"/>
    </location>
</feature>
<reference evidence="3 4" key="1">
    <citation type="submission" date="2016-10" db="EMBL/GenBank/DDBJ databases">
        <authorList>
            <person name="de Groot N.N."/>
        </authorList>
    </citation>
    <scope>NUCLEOTIDE SEQUENCE [LARGE SCALE GENOMIC DNA]</scope>
    <source>
        <strain evidence="3 4">DSM 15283</strain>
    </source>
</reference>
<dbReference type="Pfam" id="PF10277">
    <property type="entry name" value="Frag1"/>
    <property type="match status" value="1"/>
</dbReference>
<keyword evidence="1" id="KW-0812">Transmembrane</keyword>
<accession>A0A1I4JQ69</accession>
<evidence type="ECO:0000256" key="1">
    <source>
        <dbReference type="SAM" id="Phobius"/>
    </source>
</evidence>
<dbReference type="RefSeq" id="WP_093091622.1">
    <property type="nucleotide sequence ID" value="NZ_FOTQ01000001.1"/>
</dbReference>
<evidence type="ECO:0000313" key="3">
    <source>
        <dbReference type="EMBL" id="SFL68367.1"/>
    </source>
</evidence>
<dbReference type="AlphaFoldDB" id="A0A1I4JQ69"/>
<dbReference type="EMBL" id="FOTQ01000001">
    <property type="protein sequence ID" value="SFL68367.1"/>
    <property type="molecule type" value="Genomic_DNA"/>
</dbReference>
<dbReference type="OrthoDB" id="7838930at2"/>
<feature type="transmembrane region" description="Helical" evidence="1">
    <location>
        <begin position="12"/>
        <end position="34"/>
    </location>
</feature>
<feature type="domain" description="CWH43-like N-terminal" evidence="2">
    <location>
        <begin position="13"/>
        <end position="241"/>
    </location>
</feature>
<dbReference type="Proteomes" id="UP000199144">
    <property type="component" value="Unassembled WGS sequence"/>
</dbReference>
<keyword evidence="4" id="KW-1185">Reference proteome</keyword>